<proteinExistence type="predicted"/>
<reference evidence="2 3" key="1">
    <citation type="submission" date="2018-11" db="EMBL/GenBank/DDBJ databases">
        <title>Whole genome sequence of Streptomyces paromomycinus NBRC 15454(T).</title>
        <authorList>
            <person name="Komaki H."/>
            <person name="Tamura T."/>
        </authorList>
    </citation>
    <scope>NUCLEOTIDE SEQUENCE [LARGE SCALE GENOMIC DNA]</scope>
    <source>
        <strain evidence="2 3">NBRC 15454</strain>
    </source>
</reference>
<feature type="transmembrane region" description="Helical" evidence="1">
    <location>
        <begin position="98"/>
        <end position="118"/>
    </location>
</feature>
<name>A0A401WG41_STREY</name>
<comment type="caution">
    <text evidence="2">The sequence shown here is derived from an EMBL/GenBank/DDBJ whole genome shotgun (WGS) entry which is preliminary data.</text>
</comment>
<keyword evidence="3" id="KW-1185">Reference proteome</keyword>
<dbReference type="Proteomes" id="UP000286746">
    <property type="component" value="Unassembled WGS sequence"/>
</dbReference>
<dbReference type="AlphaFoldDB" id="A0A401WG41"/>
<sequence length="161" mass="18063">MGTPVDAEQAWADLQRIRVPQERVYDELERCTVTGRRGYLPIAAVMWVYLAVSGLDLPPWSLWTALVAYVGVLAAMGVRSSRKSRVRLHRSRYTWRVYAVFVVAGVLGGASIGLTSWLVEWAEMPYGSLVQATICAGLFLLFTAPANRWAFAPMRHYGSRR</sequence>
<accession>A0A401WG41</accession>
<gene>
    <name evidence="2" type="ORF">GKJPGBOP_08109</name>
</gene>
<dbReference type="RefSeq" id="WP_125058253.1">
    <property type="nucleotide sequence ID" value="NZ_BHZD01000001.1"/>
</dbReference>
<feature type="transmembrane region" description="Helical" evidence="1">
    <location>
        <begin position="61"/>
        <end position="78"/>
    </location>
</feature>
<keyword evidence="1" id="KW-0472">Membrane</keyword>
<evidence type="ECO:0000313" key="2">
    <source>
        <dbReference type="EMBL" id="GCD48312.1"/>
    </source>
</evidence>
<dbReference type="EMBL" id="BHZD01000001">
    <property type="protein sequence ID" value="GCD48312.1"/>
    <property type="molecule type" value="Genomic_DNA"/>
</dbReference>
<organism evidence="2 3">
    <name type="scientific">Streptomyces paromomycinus</name>
    <name type="common">Streptomyces rimosus subsp. paromomycinus</name>
    <dbReference type="NCBI Taxonomy" id="92743"/>
    <lineage>
        <taxon>Bacteria</taxon>
        <taxon>Bacillati</taxon>
        <taxon>Actinomycetota</taxon>
        <taxon>Actinomycetes</taxon>
        <taxon>Kitasatosporales</taxon>
        <taxon>Streptomycetaceae</taxon>
        <taxon>Streptomyces</taxon>
    </lineage>
</organism>
<evidence type="ECO:0000313" key="3">
    <source>
        <dbReference type="Proteomes" id="UP000286746"/>
    </source>
</evidence>
<feature type="transmembrane region" description="Helical" evidence="1">
    <location>
        <begin position="130"/>
        <end position="151"/>
    </location>
</feature>
<protein>
    <submittedName>
        <fullName evidence="2">Uncharacterized protein</fullName>
    </submittedName>
</protein>
<evidence type="ECO:0000256" key="1">
    <source>
        <dbReference type="SAM" id="Phobius"/>
    </source>
</evidence>
<keyword evidence="1" id="KW-1133">Transmembrane helix</keyword>
<feature type="transmembrane region" description="Helical" evidence="1">
    <location>
        <begin position="38"/>
        <end position="55"/>
    </location>
</feature>
<keyword evidence="1" id="KW-0812">Transmembrane</keyword>